<reference evidence="1 2" key="1">
    <citation type="journal article" date="2020" name="Sci. Rep.">
        <title>A novel cyanobacterial geosmin producer, revising GeoA distribution and dispersion patterns in Bacteria.</title>
        <authorList>
            <person name="Churro C."/>
            <person name="Semedo-Aguiar A.P."/>
            <person name="Silva A.D."/>
            <person name="Pereira-Leal J.B."/>
            <person name="Leite R.B."/>
        </authorList>
    </citation>
    <scope>NUCLEOTIDE SEQUENCE [LARGE SCALE GENOMIC DNA]</scope>
    <source>
        <strain evidence="1 2">IPMA8</strain>
    </source>
</reference>
<evidence type="ECO:0000313" key="1">
    <source>
        <dbReference type="EMBL" id="NQE34047.1"/>
    </source>
</evidence>
<accession>A0ABX2CUG7</accession>
<keyword evidence="2" id="KW-1185">Reference proteome</keyword>
<comment type="caution">
    <text evidence="1">The sequence shown here is derived from an EMBL/GenBank/DDBJ whole genome shotgun (WGS) entry which is preliminary data.</text>
</comment>
<dbReference type="EMBL" id="SRRZ01000024">
    <property type="protein sequence ID" value="NQE34047.1"/>
    <property type="molecule type" value="Genomic_DNA"/>
</dbReference>
<sequence>MVYWAAFGWLTGSGIYFFTSIKKIERPAILKYFLVNVFYLNDSNSSEKNNEKLIFNEHSKFRNIVDRESRF</sequence>
<proteinExistence type="predicted"/>
<name>A0ABX2CUG7_9CYAN</name>
<gene>
    <name evidence="1" type="ORF">E5S67_01770</name>
</gene>
<evidence type="ECO:0000313" key="2">
    <source>
        <dbReference type="Proteomes" id="UP000702425"/>
    </source>
</evidence>
<protein>
    <submittedName>
        <fullName evidence="1">Uncharacterized protein</fullName>
    </submittedName>
</protein>
<organism evidence="1 2">
    <name type="scientific">Microcoleus asticus IPMA8</name>
    <dbReference type="NCBI Taxonomy" id="2563858"/>
    <lineage>
        <taxon>Bacteria</taxon>
        <taxon>Bacillati</taxon>
        <taxon>Cyanobacteriota</taxon>
        <taxon>Cyanophyceae</taxon>
        <taxon>Oscillatoriophycideae</taxon>
        <taxon>Oscillatoriales</taxon>
        <taxon>Microcoleaceae</taxon>
        <taxon>Microcoleus</taxon>
        <taxon>Microcoleus asticus</taxon>
    </lineage>
</organism>
<dbReference type="Proteomes" id="UP000702425">
    <property type="component" value="Unassembled WGS sequence"/>
</dbReference>